<proteinExistence type="predicted"/>
<gene>
    <name evidence="1" type="ORF">SAMN06297251_103130</name>
</gene>
<evidence type="ECO:0000313" key="1">
    <source>
        <dbReference type="EMBL" id="SMC51802.1"/>
    </source>
</evidence>
<keyword evidence="2" id="KW-1185">Reference proteome</keyword>
<evidence type="ECO:0000313" key="2">
    <source>
        <dbReference type="Proteomes" id="UP000192656"/>
    </source>
</evidence>
<name>A0A1W1ZU98_9HYPH</name>
<organism evidence="1 2">
    <name type="scientific">Fulvimarina manganoxydans</name>
    <dbReference type="NCBI Taxonomy" id="937218"/>
    <lineage>
        <taxon>Bacteria</taxon>
        <taxon>Pseudomonadati</taxon>
        <taxon>Pseudomonadota</taxon>
        <taxon>Alphaproteobacteria</taxon>
        <taxon>Hyphomicrobiales</taxon>
        <taxon>Aurantimonadaceae</taxon>
        <taxon>Fulvimarina</taxon>
    </lineage>
</organism>
<sequence length="65" mass="7120">MCSAERPEREIWTYKKSKAFGAAYEDKCDSVPGVSAMLNNRATELFDAGGNSSDRNAIRKAMDTG</sequence>
<dbReference type="EMBL" id="FWXR01000003">
    <property type="protein sequence ID" value="SMC51802.1"/>
    <property type="molecule type" value="Genomic_DNA"/>
</dbReference>
<reference evidence="1 2" key="1">
    <citation type="submission" date="2017-04" db="EMBL/GenBank/DDBJ databases">
        <authorList>
            <person name="Afonso C.L."/>
            <person name="Miller P.J."/>
            <person name="Scott M.A."/>
            <person name="Spackman E."/>
            <person name="Goraichik I."/>
            <person name="Dimitrov K.M."/>
            <person name="Suarez D.L."/>
            <person name="Swayne D.E."/>
        </authorList>
    </citation>
    <scope>NUCLEOTIDE SEQUENCE [LARGE SCALE GENOMIC DNA]</scope>
    <source>
        <strain evidence="1 2">CGMCC 1.10972</strain>
    </source>
</reference>
<dbReference type="Proteomes" id="UP000192656">
    <property type="component" value="Unassembled WGS sequence"/>
</dbReference>
<dbReference type="AlphaFoldDB" id="A0A1W1ZU98"/>
<protein>
    <submittedName>
        <fullName evidence="1">Uncharacterized protein</fullName>
    </submittedName>
</protein>
<accession>A0A1W1ZU98</accession>